<dbReference type="AlphaFoldDB" id="A0A1I8N824"/>
<dbReference type="EnsemblMetazoa" id="MDOA012541-RA">
    <property type="protein sequence ID" value="MDOA012541-PA"/>
    <property type="gene ID" value="MDOA012541"/>
</dbReference>
<accession>A0A1I8N824</accession>
<feature type="compositionally biased region" description="Gly residues" evidence="1">
    <location>
        <begin position="625"/>
        <end position="664"/>
    </location>
</feature>
<dbReference type="InterPro" id="IPR031311">
    <property type="entry name" value="CHIT_BIND_RR_consensus"/>
</dbReference>
<dbReference type="GO" id="GO:0005615">
    <property type="term" value="C:extracellular space"/>
    <property type="evidence" value="ECO:0007669"/>
    <property type="project" value="TreeGrafter"/>
</dbReference>
<feature type="compositionally biased region" description="Gly residues" evidence="1">
    <location>
        <begin position="918"/>
        <end position="937"/>
    </location>
</feature>
<reference evidence="3" key="1">
    <citation type="submission" date="2020-05" db="UniProtKB">
        <authorList>
            <consortium name="EnsemblMetazoa"/>
        </authorList>
    </citation>
    <scope>IDENTIFICATION</scope>
    <source>
        <strain evidence="3">Aabys</strain>
    </source>
</reference>
<dbReference type="PANTHER" id="PTHR12236">
    <property type="entry name" value="STRUCTURAL CONTITUENT OF CUTICLE"/>
    <property type="match status" value="1"/>
</dbReference>
<feature type="compositionally biased region" description="Basic and acidic residues" evidence="1">
    <location>
        <begin position="301"/>
        <end position="315"/>
    </location>
</feature>
<organism evidence="3">
    <name type="scientific">Musca domestica</name>
    <name type="common">House fly</name>
    <dbReference type="NCBI Taxonomy" id="7370"/>
    <lineage>
        <taxon>Eukaryota</taxon>
        <taxon>Metazoa</taxon>
        <taxon>Ecdysozoa</taxon>
        <taxon>Arthropoda</taxon>
        <taxon>Hexapoda</taxon>
        <taxon>Insecta</taxon>
        <taxon>Pterygota</taxon>
        <taxon>Neoptera</taxon>
        <taxon>Endopterygota</taxon>
        <taxon>Diptera</taxon>
        <taxon>Brachycera</taxon>
        <taxon>Muscomorpha</taxon>
        <taxon>Muscoidea</taxon>
        <taxon>Muscidae</taxon>
        <taxon>Musca</taxon>
    </lineage>
</organism>
<feature type="region of interest" description="Disordered" evidence="1">
    <location>
        <begin position="625"/>
        <end position="672"/>
    </location>
</feature>
<dbReference type="PROSITE" id="PS51155">
    <property type="entry name" value="CHIT_BIND_RR_2"/>
    <property type="match status" value="1"/>
</dbReference>
<dbReference type="GO" id="GO:0031012">
    <property type="term" value="C:extracellular matrix"/>
    <property type="evidence" value="ECO:0007669"/>
    <property type="project" value="TreeGrafter"/>
</dbReference>
<dbReference type="VEuPathDB" id="VectorBase:MDOA012541"/>
<feature type="region of interest" description="Disordered" evidence="1">
    <location>
        <begin position="245"/>
        <end position="332"/>
    </location>
</feature>
<proteinExistence type="predicted"/>
<sequence length="1133" mass="115210">MAAATAAATTTATLTALGLFTLALLFSQPLAAEEAVVHWHQVLPHLDTFSSYEDMQRYFDHRNQRSLRQLENPLDDTYVDAFNRHNEQSVQRSKRSTENQKELPQMPTLIRFEISDAVEPSDEVKALIRQYRSREVQQAGTTPPAKEEASKTKAISKRNPNTRKMSLKTKNSFNKFPARPKRSAGQYPQQPKNFKVQFIPFDESDAREPDEQTRELIRRMKAMDIEKLSKDLVNPNLPGITQAAMITMSTKKPTTTTRRPKYQKQRKNKRTKRGAPEMIKFELADAKDPDSSLKSFSSSPKKSEGRESKDLKAEDQVSDSETNDQHSQASKRFFIYKDPNPIKVKKSVASLPHGVQNIISQIIKNPPHGKAFLKYIPAQQMDYNKLKISYPKAGQPIYGHGGNYVAAPGKAEQVQVQIHSVPVVEKIRYVYTPVYEGGAGGGGGEGGAGGAGGGGHGGGEGRYGGAVAGGHGGGAGGGGYGGAVAGGHGGGGGGGGYGGAEGGYAGGHVVAYIAGGQEAGYGGGGHGGYGGAGYGGGGHGGAGGGYGGGHGAGYGGGHPVQVVGYVEGGHAAGYGGGGGGHGGGGYGGGHGGGYGGGGAQEGGYGEGGGQEGGYGGGAGGQEAGYGGGGGGGEAGGQEAGGYASGEQGGDLGGENGGGGGGEGDNGLSEGYDGLGGYGGHGGGGGGGYGGGGGGHGVGIVQPIVVPEAPENAAEEGGGNEVLKAVPAPQFKGGEEIDPLLGEKLGVAPTVEQYSKAYANNIPTHEFKLKLYSPEALIAKAQLEAKLKIAAIEAENKKITAALKGGGGGGGGGGGKGGYAVSPAVNAKGPLIKIEYHAAADAFKDNYKDSPEFKQLSSLVGKSPEDQIHGLTYLLAKEMQNRLHGKQKYGEKIVGGGGLRPQDNKAPQLFHPGVAAEAGLGGGKGGGEESGGGGGGRGGGAKYIGMAKAKQYVPVIEQYPVDEYKVAAAALAVAGKNPRGAGGGGGGLGEKYAAPHGYMSYGLSPNYKPFAAIKAVDPEENGKGGGGGGGGYLGGGGGGEGGEGGGNALHAAGYEAAIQKMQSYASKYAFGYRIRDFGTGNDFGHKQNRDANGVTRGSYHILLPDGRIQNVVYHADDTGFHADVSFEGTERPAV</sequence>
<dbReference type="PANTHER" id="PTHR12236:SF86">
    <property type="entry name" value="CCP84AC-RELATED"/>
    <property type="match status" value="1"/>
</dbReference>
<feature type="signal peptide" evidence="2">
    <location>
        <begin position="1"/>
        <end position="32"/>
    </location>
</feature>
<dbReference type="PROSITE" id="PS00233">
    <property type="entry name" value="CHIT_BIND_RR_1"/>
    <property type="match status" value="1"/>
</dbReference>
<evidence type="ECO:0000256" key="1">
    <source>
        <dbReference type="SAM" id="MobiDB-lite"/>
    </source>
</evidence>
<keyword evidence="2" id="KW-0732">Signal</keyword>
<dbReference type="InterPro" id="IPR051217">
    <property type="entry name" value="Insect_Cuticle_Struc_Prot"/>
</dbReference>
<evidence type="ECO:0008006" key="4">
    <source>
        <dbReference type="Google" id="ProtNLM"/>
    </source>
</evidence>
<dbReference type="eggNOG" id="ENOG502S7Y3">
    <property type="taxonomic scope" value="Eukaryota"/>
</dbReference>
<feature type="compositionally biased region" description="Basic residues" evidence="1">
    <location>
        <begin position="258"/>
        <end position="273"/>
    </location>
</feature>
<protein>
    <recommendedName>
        <fullName evidence="4">Pro-resilin</fullName>
    </recommendedName>
</protein>
<evidence type="ECO:0000313" key="3">
    <source>
        <dbReference type="EnsemblMetazoa" id="MDOA012541-PA"/>
    </source>
</evidence>
<feature type="compositionally biased region" description="Basic and acidic residues" evidence="1">
    <location>
        <begin position="279"/>
        <end position="291"/>
    </location>
</feature>
<dbReference type="STRING" id="7370.A0A1I8N824"/>
<feature type="chain" id="PRO_5043803166" description="Pro-resilin" evidence="2">
    <location>
        <begin position="33"/>
        <end position="1133"/>
    </location>
</feature>
<dbReference type="PRINTS" id="PR01228">
    <property type="entry name" value="EGGSHELL"/>
</dbReference>
<dbReference type="GO" id="GO:0042302">
    <property type="term" value="F:structural constituent of cuticle"/>
    <property type="evidence" value="ECO:0007669"/>
    <property type="project" value="UniProtKB-UniRule"/>
</dbReference>
<feature type="region of interest" description="Disordered" evidence="1">
    <location>
        <begin position="135"/>
        <end position="159"/>
    </location>
</feature>
<feature type="region of interest" description="Disordered" evidence="1">
    <location>
        <begin position="916"/>
        <end position="937"/>
    </location>
</feature>
<dbReference type="InterPro" id="IPR000618">
    <property type="entry name" value="Insect_cuticle"/>
</dbReference>
<name>A0A1I8N824_MUSDO</name>
<evidence type="ECO:0000256" key="2">
    <source>
        <dbReference type="SAM" id="SignalP"/>
    </source>
</evidence>